<evidence type="ECO:0000256" key="2">
    <source>
        <dbReference type="ARBA" id="ARBA00022837"/>
    </source>
</evidence>
<dbReference type="InterPro" id="IPR002048">
    <property type="entry name" value="EF_hand_dom"/>
</dbReference>
<dbReference type="PANTHER" id="PTHR23049">
    <property type="entry name" value="MYOSIN REGULATORY LIGHT CHAIN 2"/>
    <property type="match status" value="1"/>
</dbReference>
<accession>A0A813KGM6</accession>
<evidence type="ECO:0000313" key="6">
    <source>
        <dbReference type="Proteomes" id="UP000626109"/>
    </source>
</evidence>
<organism evidence="5 6">
    <name type="scientific">Polarella glacialis</name>
    <name type="common">Dinoflagellate</name>
    <dbReference type="NCBI Taxonomy" id="89957"/>
    <lineage>
        <taxon>Eukaryota</taxon>
        <taxon>Sar</taxon>
        <taxon>Alveolata</taxon>
        <taxon>Dinophyceae</taxon>
        <taxon>Suessiales</taxon>
        <taxon>Suessiaceae</taxon>
        <taxon>Polarella</taxon>
    </lineage>
</organism>
<gene>
    <name evidence="5" type="ORF">PGLA2088_LOCUS32764</name>
</gene>
<dbReference type="PROSITE" id="PS50222">
    <property type="entry name" value="EF_HAND_2"/>
    <property type="match status" value="1"/>
</dbReference>
<dbReference type="SUPFAM" id="SSF47473">
    <property type="entry name" value="EF-hand"/>
    <property type="match status" value="1"/>
</dbReference>
<dbReference type="Pfam" id="PF13499">
    <property type="entry name" value="EF-hand_7"/>
    <property type="match status" value="1"/>
</dbReference>
<name>A0A813KGM6_POLGL</name>
<dbReference type="CDD" id="cd00051">
    <property type="entry name" value="EFh"/>
    <property type="match status" value="1"/>
</dbReference>
<dbReference type="Gene3D" id="1.10.238.10">
    <property type="entry name" value="EF-hand"/>
    <property type="match status" value="1"/>
</dbReference>
<dbReference type="GO" id="GO:0005509">
    <property type="term" value="F:calcium ion binding"/>
    <property type="evidence" value="ECO:0007669"/>
    <property type="project" value="InterPro"/>
</dbReference>
<proteinExistence type="predicted"/>
<sequence length="110" mass="12286">MESRPASGATQASGGSRPASGGVKRNQILKIDPDAIERKADQEEFKSINPQKATPFTTDQIAECKELFRIYDKDDDGHVDETEFGPMMRALGLNLSQQELDMFFRDMDDS</sequence>
<dbReference type="AlphaFoldDB" id="A0A813KGM6"/>
<dbReference type="InterPro" id="IPR018247">
    <property type="entry name" value="EF_Hand_1_Ca_BS"/>
</dbReference>
<dbReference type="EMBL" id="CAJNNW010030368">
    <property type="protein sequence ID" value="CAE8703258.1"/>
    <property type="molecule type" value="Genomic_DNA"/>
</dbReference>
<dbReference type="SMART" id="SM00054">
    <property type="entry name" value="EFh"/>
    <property type="match status" value="1"/>
</dbReference>
<protein>
    <recommendedName>
        <fullName evidence="4">EF-hand domain-containing protein</fullName>
    </recommendedName>
</protein>
<evidence type="ECO:0000259" key="4">
    <source>
        <dbReference type="PROSITE" id="PS50222"/>
    </source>
</evidence>
<dbReference type="PROSITE" id="PS00018">
    <property type="entry name" value="EF_HAND_1"/>
    <property type="match status" value="1"/>
</dbReference>
<dbReference type="Proteomes" id="UP000626109">
    <property type="component" value="Unassembled WGS sequence"/>
</dbReference>
<feature type="domain" description="EF-hand" evidence="4">
    <location>
        <begin position="59"/>
        <end position="94"/>
    </location>
</feature>
<comment type="caution">
    <text evidence="5">The sequence shown here is derived from an EMBL/GenBank/DDBJ whole genome shotgun (WGS) entry which is preliminary data.</text>
</comment>
<dbReference type="InterPro" id="IPR011992">
    <property type="entry name" value="EF-hand-dom_pair"/>
</dbReference>
<keyword evidence="2" id="KW-0106">Calcium</keyword>
<evidence type="ECO:0000313" key="5">
    <source>
        <dbReference type="EMBL" id="CAE8703258.1"/>
    </source>
</evidence>
<evidence type="ECO:0000256" key="3">
    <source>
        <dbReference type="SAM" id="MobiDB-lite"/>
    </source>
</evidence>
<feature type="region of interest" description="Disordered" evidence="3">
    <location>
        <begin position="1"/>
        <end position="32"/>
    </location>
</feature>
<keyword evidence="1" id="KW-0677">Repeat</keyword>
<reference evidence="5" key="1">
    <citation type="submission" date="2021-02" db="EMBL/GenBank/DDBJ databases">
        <authorList>
            <person name="Dougan E. K."/>
            <person name="Rhodes N."/>
            <person name="Thang M."/>
            <person name="Chan C."/>
        </authorList>
    </citation>
    <scope>NUCLEOTIDE SEQUENCE</scope>
</reference>
<feature type="non-terminal residue" evidence="5">
    <location>
        <position position="110"/>
    </location>
</feature>
<dbReference type="InterPro" id="IPR050403">
    <property type="entry name" value="Myosin_RLC"/>
</dbReference>
<evidence type="ECO:0000256" key="1">
    <source>
        <dbReference type="ARBA" id="ARBA00022737"/>
    </source>
</evidence>